<dbReference type="KEGG" id="dla:I6G47_07945"/>
<evidence type="ECO:0000313" key="1">
    <source>
        <dbReference type="EMBL" id="QPS82996.1"/>
    </source>
</evidence>
<reference evidence="1 2" key="1">
    <citation type="submission" date="2020-12" db="EMBL/GenBank/DDBJ databases">
        <title>FDA dAtabase for Regulatory Grade micrObial Sequences (FDA-ARGOS): Supporting development and validation of Infectious Disease Dx tests.</title>
        <authorList>
            <person name="Sproer C."/>
            <person name="Gronow S."/>
            <person name="Severitt S."/>
            <person name="Schroder I."/>
            <person name="Tallon L."/>
            <person name="Sadzewicz L."/>
            <person name="Zhao X."/>
            <person name="Boylan J."/>
            <person name="Ott S."/>
            <person name="Bowen H."/>
            <person name="Vavikolanu K."/>
            <person name="Mehta A."/>
            <person name="Aluvathingal J."/>
            <person name="Nadendla S."/>
            <person name="Lowell S."/>
            <person name="Myers T."/>
            <person name="Yan Y."/>
            <person name="Sichtig H."/>
        </authorList>
    </citation>
    <scope>NUCLEOTIDE SEQUENCE [LARGE SCALE GENOMIC DNA]</scope>
    <source>
        <strain evidence="1 2">FDAARGOS_890</strain>
    </source>
</reference>
<organism evidence="1 2">
    <name type="scientific">Delftia lacustris</name>
    <dbReference type="NCBI Taxonomy" id="558537"/>
    <lineage>
        <taxon>Bacteria</taxon>
        <taxon>Pseudomonadati</taxon>
        <taxon>Pseudomonadota</taxon>
        <taxon>Betaproteobacteria</taxon>
        <taxon>Burkholderiales</taxon>
        <taxon>Comamonadaceae</taxon>
        <taxon>Delftia</taxon>
    </lineage>
</organism>
<accession>A0A7T2YVU6</accession>
<gene>
    <name evidence="1" type="ORF">I6G47_07945</name>
</gene>
<proteinExistence type="predicted"/>
<dbReference type="EMBL" id="CP065748">
    <property type="protein sequence ID" value="QPS82996.1"/>
    <property type="molecule type" value="Genomic_DNA"/>
</dbReference>
<keyword evidence="2" id="KW-1185">Reference proteome</keyword>
<name>A0A7T2YVU6_9BURK</name>
<sequence length="66" mass="7289">MSKVRLPYPAQFRPQMVELVRACCTPAELSREFNVIAQSITNWVGQAAINSGKPLPGKEGLTCVER</sequence>
<dbReference type="AlphaFoldDB" id="A0A7T2YVU6"/>
<dbReference type="SUPFAM" id="SSF46689">
    <property type="entry name" value="Homeodomain-like"/>
    <property type="match status" value="1"/>
</dbReference>
<evidence type="ECO:0000313" key="2">
    <source>
        <dbReference type="Proteomes" id="UP000595064"/>
    </source>
</evidence>
<dbReference type="InterPro" id="IPR009057">
    <property type="entry name" value="Homeodomain-like_sf"/>
</dbReference>
<dbReference type="Proteomes" id="UP000595064">
    <property type="component" value="Chromosome"/>
</dbReference>
<protein>
    <submittedName>
        <fullName evidence="1">IS3 family transposase</fullName>
    </submittedName>
</protein>